<reference evidence="2" key="1">
    <citation type="journal article" date="2017" name="Nat. Microbiol.">
        <title>Global analysis of biosynthetic gene clusters reveals vast potential of secondary metabolite production in Penicillium species.</title>
        <authorList>
            <person name="Nielsen J.C."/>
            <person name="Grijseels S."/>
            <person name="Prigent S."/>
            <person name="Ji B."/>
            <person name="Dainat J."/>
            <person name="Nielsen K.F."/>
            <person name="Frisvad J.C."/>
            <person name="Workman M."/>
            <person name="Nielsen J."/>
        </authorList>
    </citation>
    <scope>NUCLEOTIDE SEQUENCE [LARGE SCALE GENOMIC DNA]</scope>
    <source>
        <strain evidence="2">IBT 24891</strain>
    </source>
</reference>
<organism evidence="1 2">
    <name type="scientific">Penicillium steckii</name>
    <dbReference type="NCBI Taxonomy" id="303698"/>
    <lineage>
        <taxon>Eukaryota</taxon>
        <taxon>Fungi</taxon>
        <taxon>Dikarya</taxon>
        <taxon>Ascomycota</taxon>
        <taxon>Pezizomycotina</taxon>
        <taxon>Eurotiomycetes</taxon>
        <taxon>Eurotiomycetidae</taxon>
        <taxon>Eurotiales</taxon>
        <taxon>Aspergillaceae</taxon>
        <taxon>Penicillium</taxon>
    </lineage>
</organism>
<evidence type="ECO:0008006" key="3">
    <source>
        <dbReference type="Google" id="ProtNLM"/>
    </source>
</evidence>
<evidence type="ECO:0000313" key="2">
    <source>
        <dbReference type="Proteomes" id="UP000191285"/>
    </source>
</evidence>
<evidence type="ECO:0000313" key="1">
    <source>
        <dbReference type="EMBL" id="OQE30015.1"/>
    </source>
</evidence>
<comment type="caution">
    <text evidence="1">The sequence shown here is derived from an EMBL/GenBank/DDBJ whole genome shotgun (WGS) entry which is preliminary data.</text>
</comment>
<accession>A0A1V6TUE3</accession>
<keyword evidence="2" id="KW-1185">Reference proteome</keyword>
<dbReference type="EMBL" id="MLKD01000002">
    <property type="protein sequence ID" value="OQE30015.1"/>
    <property type="molecule type" value="Genomic_DNA"/>
</dbReference>
<name>A0A1V6TUE3_9EURO</name>
<sequence>MARNTTSPLLALPNELNLLIMEYCDHPSQYWLSQTCRTLRALSPEELLPSYQPPLRNNSINIHTRLEDAKACILNGMEKWPENKDMFACYKCFRLCHASRFEVDEILSLGGFLHDRCCLKCGVEWLNDDGKWEFKEARLYRSGTDAPNALCDRCRKWKQSGYYCLRCYTCQACLSDASADCRCFAGPDDTIRWPQCQIIRRNGFPHMRLDLATGETTLHHGAFLEGNELENLNGQDGA</sequence>
<gene>
    <name evidence="1" type="ORF">PENSTE_c002G08058</name>
</gene>
<dbReference type="AlphaFoldDB" id="A0A1V6TUE3"/>
<dbReference type="Proteomes" id="UP000191285">
    <property type="component" value="Unassembled WGS sequence"/>
</dbReference>
<proteinExistence type="predicted"/>
<dbReference type="SUPFAM" id="SSF81383">
    <property type="entry name" value="F-box domain"/>
    <property type="match status" value="1"/>
</dbReference>
<protein>
    <recommendedName>
        <fullName evidence="3">F-box domain-containing protein</fullName>
    </recommendedName>
</protein>
<dbReference type="InterPro" id="IPR036047">
    <property type="entry name" value="F-box-like_dom_sf"/>
</dbReference>